<dbReference type="KEGG" id="kba:A0U89_12995"/>
<dbReference type="Proteomes" id="UP000179145">
    <property type="component" value="Chromosome"/>
</dbReference>
<name>A0A1D8UW88_9PROT</name>
<dbReference type="EMBL" id="CP014674">
    <property type="protein sequence ID" value="AOX17891.1"/>
    <property type="molecule type" value="Genomic_DNA"/>
</dbReference>
<evidence type="ECO:0000313" key="1">
    <source>
        <dbReference type="EMBL" id="AOX17891.1"/>
    </source>
</evidence>
<evidence type="ECO:0000313" key="2">
    <source>
        <dbReference type="Proteomes" id="UP000179145"/>
    </source>
</evidence>
<dbReference type="STRING" id="153496.A0U89_12995"/>
<gene>
    <name evidence="1" type="ORF">A0U89_12995</name>
</gene>
<protein>
    <submittedName>
        <fullName evidence="1">Uncharacterized protein</fullName>
    </submittedName>
</protein>
<sequence length="63" mass="6877">MNTRAWNTPVLSGNVTISYAKANSTVLTNGLTVRNRATLNITATSVNKSQVRWSRASHLVIYG</sequence>
<dbReference type="AlphaFoldDB" id="A0A1D8UW88"/>
<accession>A0A1D8UW88</accession>
<proteinExistence type="predicted"/>
<keyword evidence="2" id="KW-1185">Reference proteome</keyword>
<reference evidence="1 2" key="1">
    <citation type="journal article" date="2016" name="Microb. Cell Fact.">
        <title>Dissection of exopolysaccharide biosynthesis in Kozakia baliensis.</title>
        <authorList>
            <person name="Brandt J.U."/>
            <person name="Jakob F."/>
            <person name="Behr J."/>
            <person name="Geissler A.J."/>
            <person name="Vogel R.F."/>
        </authorList>
    </citation>
    <scope>NUCLEOTIDE SEQUENCE [LARGE SCALE GENOMIC DNA]</scope>
    <source>
        <strain evidence="1 2">DSM 14400</strain>
    </source>
</reference>
<organism evidence="1 2">
    <name type="scientific">Kozakia baliensis</name>
    <dbReference type="NCBI Taxonomy" id="153496"/>
    <lineage>
        <taxon>Bacteria</taxon>
        <taxon>Pseudomonadati</taxon>
        <taxon>Pseudomonadota</taxon>
        <taxon>Alphaproteobacteria</taxon>
        <taxon>Acetobacterales</taxon>
        <taxon>Acetobacteraceae</taxon>
        <taxon>Kozakia</taxon>
    </lineage>
</organism>